<dbReference type="InterPro" id="IPR036866">
    <property type="entry name" value="RibonucZ/Hydroxyglut_hydro"/>
</dbReference>
<dbReference type="PANTHER" id="PTHR42951:SF4">
    <property type="entry name" value="ACYL-COENZYME A THIOESTERASE MBLAC2"/>
    <property type="match status" value="1"/>
</dbReference>
<dbReference type="PANTHER" id="PTHR42951">
    <property type="entry name" value="METALLO-BETA-LACTAMASE DOMAIN-CONTAINING"/>
    <property type="match status" value="1"/>
</dbReference>
<feature type="chain" id="PRO_5046013725" evidence="2">
    <location>
        <begin position="28"/>
        <end position="317"/>
    </location>
</feature>
<comment type="caution">
    <text evidence="4">The sequence shown here is derived from an EMBL/GenBank/DDBJ whole genome shotgun (WGS) entry which is preliminary data.</text>
</comment>
<comment type="similarity">
    <text evidence="1">Belongs to the metallo-beta-lactamase superfamily. Class-B beta-lactamase family.</text>
</comment>
<dbReference type="SUPFAM" id="SSF56281">
    <property type="entry name" value="Metallo-hydrolase/oxidoreductase"/>
    <property type="match status" value="1"/>
</dbReference>
<evidence type="ECO:0000259" key="3">
    <source>
        <dbReference type="SMART" id="SM00849"/>
    </source>
</evidence>
<dbReference type="Proteomes" id="UP001158049">
    <property type="component" value="Unassembled WGS sequence"/>
</dbReference>
<evidence type="ECO:0000256" key="2">
    <source>
        <dbReference type="SAM" id="SignalP"/>
    </source>
</evidence>
<dbReference type="Gene3D" id="3.60.15.10">
    <property type="entry name" value="Ribonuclease Z/Hydroxyacylglutathione hydrolase-like"/>
    <property type="match status" value="1"/>
</dbReference>
<dbReference type="SMART" id="SM00849">
    <property type="entry name" value="Lactamase_B"/>
    <property type="match status" value="1"/>
</dbReference>
<reference evidence="4 5" key="1">
    <citation type="submission" date="2017-05" db="EMBL/GenBank/DDBJ databases">
        <authorList>
            <person name="Varghese N."/>
            <person name="Submissions S."/>
        </authorList>
    </citation>
    <scope>NUCLEOTIDE SEQUENCE [LARGE SCALE GENOMIC DNA]</scope>
    <source>
        <strain evidence="4 5">DSM 26001</strain>
    </source>
</reference>
<dbReference type="InterPro" id="IPR001279">
    <property type="entry name" value="Metallo-B-lactamas"/>
</dbReference>
<dbReference type="CDD" id="cd16282">
    <property type="entry name" value="metallo-hydrolase-like_MBL-fold"/>
    <property type="match status" value="1"/>
</dbReference>
<dbReference type="Pfam" id="PF00753">
    <property type="entry name" value="Lactamase_B"/>
    <property type="match status" value="1"/>
</dbReference>
<name>A0ABY1PTY4_9BURK</name>
<organism evidence="4 5">
    <name type="scientific">Noviherbaspirillum suwonense</name>
    <dbReference type="NCBI Taxonomy" id="1224511"/>
    <lineage>
        <taxon>Bacteria</taxon>
        <taxon>Pseudomonadati</taxon>
        <taxon>Pseudomonadota</taxon>
        <taxon>Betaproteobacteria</taxon>
        <taxon>Burkholderiales</taxon>
        <taxon>Oxalobacteraceae</taxon>
        <taxon>Noviherbaspirillum</taxon>
    </lineage>
</organism>
<evidence type="ECO:0000313" key="5">
    <source>
        <dbReference type="Proteomes" id="UP001158049"/>
    </source>
</evidence>
<dbReference type="EMBL" id="FXUL01000002">
    <property type="protein sequence ID" value="SMP47807.1"/>
    <property type="molecule type" value="Genomic_DNA"/>
</dbReference>
<evidence type="ECO:0000313" key="4">
    <source>
        <dbReference type="EMBL" id="SMP47807.1"/>
    </source>
</evidence>
<dbReference type="InterPro" id="IPR050855">
    <property type="entry name" value="NDM-1-like"/>
</dbReference>
<keyword evidence="5" id="KW-1185">Reference proteome</keyword>
<keyword evidence="2" id="KW-0732">Signal</keyword>
<proteinExistence type="inferred from homology"/>
<protein>
    <submittedName>
        <fullName evidence="4">Glyoxylase, beta-lactamase superfamily II</fullName>
    </submittedName>
</protein>
<evidence type="ECO:0000256" key="1">
    <source>
        <dbReference type="ARBA" id="ARBA00005250"/>
    </source>
</evidence>
<feature type="domain" description="Metallo-beta-lactamase" evidence="3">
    <location>
        <begin position="58"/>
        <end position="243"/>
    </location>
</feature>
<gene>
    <name evidence="4" type="ORF">SAMN06295970_10275</name>
</gene>
<sequence>MTSVLARLLPSLAWLLNLVVAAGIARAAGVPKPEQIAPDVYAVIGATGQAAPANRGVVGNAGILVGTEGVILIDTGTSARQARQLLDDLRRITSKPVVLAINTHQNPAFLFGNGMLRNAGVPIIAHQETDALIAARCMRCLKLLNDTLGAEEMRDTEVVRPTLTVSQSTTITAGGRTIDLLYYGPTSAPGSIAVYDRRSRTLFGGGLVSLDRIPDARDADLGQWRAALSSLTALGAELIVPGEGPVSVPSRLAELDAYLALLGPAVAAAYDRRVSLGEAAAAAPVPAYRHWVQYDNMHAKNVEQLYLRLERNALDAP</sequence>
<accession>A0ABY1PTY4</accession>
<dbReference type="RefSeq" id="WP_283440885.1">
    <property type="nucleotide sequence ID" value="NZ_FXUL01000002.1"/>
</dbReference>
<feature type="signal peptide" evidence="2">
    <location>
        <begin position="1"/>
        <end position="27"/>
    </location>
</feature>